<evidence type="ECO:0000313" key="4">
    <source>
        <dbReference type="EMBL" id="PPQ39802.1"/>
    </source>
</evidence>
<dbReference type="SUPFAM" id="SSF54631">
    <property type="entry name" value="CBS-domain pair"/>
    <property type="match status" value="1"/>
</dbReference>
<dbReference type="SMART" id="SM00116">
    <property type="entry name" value="CBS"/>
    <property type="match status" value="2"/>
</dbReference>
<feature type="domain" description="CBS" evidence="3">
    <location>
        <begin position="9"/>
        <end position="65"/>
    </location>
</feature>
<comment type="caution">
    <text evidence="4">The sequence shown here is derived from an EMBL/GenBank/DDBJ whole genome shotgun (WGS) entry which is preliminary data.</text>
</comment>
<dbReference type="PROSITE" id="PS51371">
    <property type="entry name" value="CBS"/>
    <property type="match status" value="2"/>
</dbReference>
<name>A0A2S6NP68_RHOGL</name>
<keyword evidence="1 2" id="KW-0129">CBS domain</keyword>
<dbReference type="OrthoDB" id="7871683at2"/>
<sequence>MSRNAASIMTRRIATARPDATVAEIARLMLDRDIRALPICDETGTLLGMVSESDLMRPFREQHDLRRPWWLAILSAADRLAPALADYIRNDRRRARDLMTTPVVTAAETTDLAEIVLQLLRHRIKRMPIVRDGRLVGIVSREDLIRTLALEPDILGSKDWQPGRAGSDRPAVLPP</sequence>
<dbReference type="AlphaFoldDB" id="A0A2S6NP68"/>
<dbReference type="InterPro" id="IPR051257">
    <property type="entry name" value="Diverse_CBS-Domain"/>
</dbReference>
<evidence type="ECO:0000256" key="2">
    <source>
        <dbReference type="PROSITE-ProRule" id="PRU00703"/>
    </source>
</evidence>
<dbReference type="CDD" id="cd04586">
    <property type="entry name" value="CBS_pair_BON_assoc"/>
    <property type="match status" value="1"/>
</dbReference>
<dbReference type="PANTHER" id="PTHR43080">
    <property type="entry name" value="CBS DOMAIN-CONTAINING PROTEIN CBSX3, MITOCHONDRIAL"/>
    <property type="match status" value="1"/>
</dbReference>
<dbReference type="RefSeq" id="WP_104516953.1">
    <property type="nucleotide sequence ID" value="NZ_NHRY01000030.1"/>
</dbReference>
<dbReference type="InterPro" id="IPR046342">
    <property type="entry name" value="CBS_dom_sf"/>
</dbReference>
<accession>A0A2S6NP68</accession>
<proteinExistence type="predicted"/>
<dbReference type="Proteomes" id="UP000239724">
    <property type="component" value="Unassembled WGS sequence"/>
</dbReference>
<gene>
    <name evidence="4" type="ORF">CCS01_00870</name>
</gene>
<evidence type="ECO:0000259" key="3">
    <source>
        <dbReference type="PROSITE" id="PS51371"/>
    </source>
</evidence>
<keyword evidence="5" id="KW-1185">Reference proteome</keyword>
<dbReference type="PANTHER" id="PTHR43080:SF26">
    <property type="entry name" value="REGULATORY PROTEIN"/>
    <property type="match status" value="1"/>
</dbReference>
<feature type="domain" description="CBS" evidence="3">
    <location>
        <begin position="99"/>
        <end position="154"/>
    </location>
</feature>
<organism evidence="4 5">
    <name type="scientific">Rhodopila globiformis</name>
    <name type="common">Rhodopseudomonas globiformis</name>
    <dbReference type="NCBI Taxonomy" id="1071"/>
    <lineage>
        <taxon>Bacteria</taxon>
        <taxon>Pseudomonadati</taxon>
        <taxon>Pseudomonadota</taxon>
        <taxon>Alphaproteobacteria</taxon>
        <taxon>Acetobacterales</taxon>
        <taxon>Acetobacteraceae</taxon>
        <taxon>Rhodopila</taxon>
    </lineage>
</organism>
<dbReference type="EMBL" id="NHRY01000030">
    <property type="protein sequence ID" value="PPQ39802.1"/>
    <property type="molecule type" value="Genomic_DNA"/>
</dbReference>
<evidence type="ECO:0000256" key="1">
    <source>
        <dbReference type="ARBA" id="ARBA00023122"/>
    </source>
</evidence>
<protein>
    <recommendedName>
        <fullName evidence="3">CBS domain-containing protein</fullName>
    </recommendedName>
</protein>
<dbReference type="InterPro" id="IPR000644">
    <property type="entry name" value="CBS_dom"/>
</dbReference>
<dbReference type="Pfam" id="PF00571">
    <property type="entry name" value="CBS"/>
    <property type="match status" value="2"/>
</dbReference>
<evidence type="ECO:0000313" key="5">
    <source>
        <dbReference type="Proteomes" id="UP000239724"/>
    </source>
</evidence>
<dbReference type="Gene3D" id="3.10.580.10">
    <property type="entry name" value="CBS-domain"/>
    <property type="match status" value="1"/>
</dbReference>
<reference evidence="4 5" key="1">
    <citation type="journal article" date="2018" name="Arch. Microbiol.">
        <title>New insights into the metabolic potential of the phototrophic purple bacterium Rhodopila globiformis DSM 161(T) from its draft genome sequence and evidence for a vanadium-dependent nitrogenase.</title>
        <authorList>
            <person name="Imhoff J.F."/>
            <person name="Rahn T."/>
            <person name="Kunzel S."/>
            <person name="Neulinger S.C."/>
        </authorList>
    </citation>
    <scope>NUCLEOTIDE SEQUENCE [LARGE SCALE GENOMIC DNA]</scope>
    <source>
        <strain evidence="4 5">DSM 161</strain>
    </source>
</reference>